<dbReference type="Pfam" id="PF03221">
    <property type="entry name" value="HTH_Tnp_Tc5"/>
    <property type="match status" value="1"/>
</dbReference>
<evidence type="ECO:0000313" key="8">
    <source>
        <dbReference type="EMBL" id="KAG5681787.1"/>
    </source>
</evidence>
<evidence type="ECO:0000256" key="5">
    <source>
        <dbReference type="SAM" id="MobiDB-lite"/>
    </source>
</evidence>
<keyword evidence="9" id="KW-1185">Reference proteome</keyword>
<dbReference type="InterPro" id="IPR050863">
    <property type="entry name" value="CenT-Element_Derived"/>
</dbReference>
<feature type="domain" description="HTH CENPB-type" evidence="7">
    <location>
        <begin position="381"/>
        <end position="450"/>
    </location>
</feature>
<dbReference type="PANTHER" id="PTHR19303:SF73">
    <property type="entry name" value="PROTEIN PDC2"/>
    <property type="match status" value="1"/>
</dbReference>
<evidence type="ECO:0000313" key="9">
    <source>
        <dbReference type="Proteomes" id="UP001107558"/>
    </source>
</evidence>
<feature type="DNA-binding region" description="H-T-H motif" evidence="4">
    <location>
        <begin position="37"/>
        <end position="57"/>
    </location>
</feature>
<keyword evidence="3 4" id="KW-0539">Nucleus</keyword>
<dbReference type="InterPro" id="IPR036388">
    <property type="entry name" value="WH-like_DNA-bd_sf"/>
</dbReference>
<evidence type="ECO:0000256" key="1">
    <source>
        <dbReference type="ARBA" id="ARBA00004123"/>
    </source>
</evidence>
<dbReference type="Proteomes" id="UP001107558">
    <property type="component" value="Chromosome 1"/>
</dbReference>
<organism evidence="8 9">
    <name type="scientific">Polypedilum vanderplanki</name>
    <name type="common">Sleeping chironomid midge</name>
    <dbReference type="NCBI Taxonomy" id="319348"/>
    <lineage>
        <taxon>Eukaryota</taxon>
        <taxon>Metazoa</taxon>
        <taxon>Ecdysozoa</taxon>
        <taxon>Arthropoda</taxon>
        <taxon>Hexapoda</taxon>
        <taxon>Insecta</taxon>
        <taxon>Pterygota</taxon>
        <taxon>Neoptera</taxon>
        <taxon>Endopterygota</taxon>
        <taxon>Diptera</taxon>
        <taxon>Nematocera</taxon>
        <taxon>Chironomoidea</taxon>
        <taxon>Chironomidae</taxon>
        <taxon>Chironominae</taxon>
        <taxon>Polypedilum</taxon>
        <taxon>Polypedilum</taxon>
    </lineage>
</organism>
<feature type="domain" description="HTH psq-type" evidence="6">
    <location>
        <begin position="10"/>
        <end position="61"/>
    </location>
</feature>
<dbReference type="PROSITE" id="PS51253">
    <property type="entry name" value="HTH_CENPB"/>
    <property type="match status" value="1"/>
</dbReference>
<dbReference type="SMART" id="SM00674">
    <property type="entry name" value="CENPB"/>
    <property type="match status" value="1"/>
</dbReference>
<dbReference type="OrthoDB" id="7763485at2759"/>
<dbReference type="GO" id="GO:0005634">
    <property type="term" value="C:nucleus"/>
    <property type="evidence" value="ECO:0007669"/>
    <property type="project" value="UniProtKB-SubCell"/>
</dbReference>
<evidence type="ECO:0000256" key="4">
    <source>
        <dbReference type="PROSITE-ProRule" id="PRU00320"/>
    </source>
</evidence>
<keyword evidence="2 4" id="KW-0238">DNA-binding</keyword>
<dbReference type="InterPro" id="IPR006600">
    <property type="entry name" value="HTH_CenpB_DNA-bd_dom"/>
</dbReference>
<gene>
    <name evidence="8" type="ORF">PVAND_011195</name>
</gene>
<proteinExistence type="predicted"/>
<protein>
    <recommendedName>
        <fullName evidence="10">HTH CENPB-type domain-containing protein</fullName>
    </recommendedName>
</protein>
<dbReference type="SUPFAM" id="SSF46689">
    <property type="entry name" value="Homeodomain-like"/>
    <property type="match status" value="4"/>
</dbReference>
<dbReference type="InterPro" id="IPR009057">
    <property type="entry name" value="Homeodomain-like_sf"/>
</dbReference>
<evidence type="ECO:0000259" key="6">
    <source>
        <dbReference type="PROSITE" id="PS50960"/>
    </source>
</evidence>
<dbReference type="Gene3D" id="1.10.10.10">
    <property type="entry name" value="Winged helix-like DNA-binding domain superfamily/Winged helix DNA-binding domain"/>
    <property type="match status" value="1"/>
</dbReference>
<dbReference type="AlphaFoldDB" id="A0A9J6CJ77"/>
<comment type="caution">
    <text evidence="8">The sequence shown here is derived from an EMBL/GenBank/DDBJ whole genome shotgun (WGS) entry which is preliminary data.</text>
</comment>
<dbReference type="InterPro" id="IPR007889">
    <property type="entry name" value="HTH_Psq"/>
</dbReference>
<sequence>MSLDTYIDSQKIKRKHITLTIQEKIDIINLIESGQSRQAIANRYGVGKTTVHDIYKRKEKIIEFATFKNTDLAKRRRLDVNTQQQQHSSLKNEAYNYKEIVEEEALVETFHDGYEYEQEYEIVYEPTLVNTSELIEVEEQPKQDTPKKRKSKTLTLKEKYDVLKLVESGMSVPKICQKYEIGRTTVYDFVKNKEKIFEYVEKSFCNDFIQKRKTFKTSNYPEIENKMLEWCNSINSYTKNEFFEEYKKAFAELKQLNSSYVGSWSWCKRFFERYPETKRKLISLSEDENSAIKMSPTFDQKIIISNSKSLSAIKINSNASPKKRMNCLSISEKLQVISDLNKGERVQEVMQKWSISKSTIYDIIRRQDEFRHLSQVQSNIDRKIMKGPKYPELENALIVWLFSQSSFPHHTLIQEKAQELFNILRLEGNFNPTTVWVKKFIQRHPEISNRFENIPIKCEFEANNYVIEDESIENLNTETLEFIESEFLPMQNDEDDQEERLQNDDDDYIIEELENEKFDSDFHKYDGNEQNEEEEESELQNEEITDEEALRSLKVLIKYSAKKGHADISKLLYEYQNLLEEDM</sequence>
<reference evidence="8" key="1">
    <citation type="submission" date="2021-03" db="EMBL/GenBank/DDBJ databases">
        <title>Chromosome level genome of the anhydrobiotic midge Polypedilum vanderplanki.</title>
        <authorList>
            <person name="Yoshida Y."/>
            <person name="Kikawada T."/>
            <person name="Gusev O."/>
        </authorList>
    </citation>
    <scope>NUCLEOTIDE SEQUENCE</scope>
    <source>
        <strain evidence="8">NIAS01</strain>
        <tissue evidence="8">Whole body or cell culture</tissue>
    </source>
</reference>
<dbReference type="Pfam" id="PF04218">
    <property type="entry name" value="CENP-B_N"/>
    <property type="match status" value="3"/>
</dbReference>
<feature type="region of interest" description="Disordered" evidence="5">
    <location>
        <begin position="520"/>
        <end position="545"/>
    </location>
</feature>
<dbReference type="GO" id="GO:0003677">
    <property type="term" value="F:DNA binding"/>
    <property type="evidence" value="ECO:0007669"/>
    <property type="project" value="UniProtKB-UniRule"/>
</dbReference>
<accession>A0A9J6CJ77</accession>
<feature type="domain" description="HTH psq-type" evidence="6">
    <location>
        <begin position="145"/>
        <end position="196"/>
    </location>
</feature>
<dbReference type="EMBL" id="JADBJN010000001">
    <property type="protein sequence ID" value="KAG5681787.1"/>
    <property type="molecule type" value="Genomic_DNA"/>
</dbReference>
<feature type="DNA-binding region" description="H-T-H motif" evidence="4">
    <location>
        <begin position="172"/>
        <end position="192"/>
    </location>
</feature>
<evidence type="ECO:0000256" key="3">
    <source>
        <dbReference type="ARBA" id="ARBA00023242"/>
    </source>
</evidence>
<evidence type="ECO:0000259" key="7">
    <source>
        <dbReference type="PROSITE" id="PS51253"/>
    </source>
</evidence>
<name>A0A9J6CJ77_POLVA</name>
<feature type="compositionally biased region" description="Acidic residues" evidence="5">
    <location>
        <begin position="529"/>
        <end position="545"/>
    </location>
</feature>
<evidence type="ECO:0000256" key="2">
    <source>
        <dbReference type="ARBA" id="ARBA00023125"/>
    </source>
</evidence>
<dbReference type="Gene3D" id="1.10.10.60">
    <property type="entry name" value="Homeodomain-like"/>
    <property type="match status" value="3"/>
</dbReference>
<dbReference type="PANTHER" id="PTHR19303">
    <property type="entry name" value="TRANSPOSON"/>
    <property type="match status" value="1"/>
</dbReference>
<evidence type="ECO:0008006" key="10">
    <source>
        <dbReference type="Google" id="ProtNLM"/>
    </source>
</evidence>
<dbReference type="PROSITE" id="PS50960">
    <property type="entry name" value="HTH_PSQ"/>
    <property type="match status" value="2"/>
</dbReference>
<comment type="subcellular location">
    <subcellularLocation>
        <location evidence="1 4">Nucleus</location>
    </subcellularLocation>
</comment>